<dbReference type="Proteomes" id="UP000261080">
    <property type="component" value="Unassembled WGS sequence"/>
</dbReference>
<evidence type="ECO:0000259" key="2">
    <source>
        <dbReference type="Pfam" id="PF02698"/>
    </source>
</evidence>
<dbReference type="GeneID" id="97193025"/>
<dbReference type="PANTHER" id="PTHR30336:SF4">
    <property type="entry name" value="ENVELOPE BIOGENESIS FACTOR ELYC"/>
    <property type="match status" value="1"/>
</dbReference>
<comment type="caution">
    <text evidence="3">The sequence shown here is derived from an EMBL/GenBank/DDBJ whole genome shotgun (WGS) entry which is preliminary data.</text>
</comment>
<evidence type="ECO:0000313" key="4">
    <source>
        <dbReference type="Proteomes" id="UP000261080"/>
    </source>
</evidence>
<dbReference type="CDD" id="cd06259">
    <property type="entry name" value="YdcF-like"/>
    <property type="match status" value="1"/>
</dbReference>
<keyword evidence="1" id="KW-0472">Membrane</keyword>
<dbReference type="Gene3D" id="3.40.50.620">
    <property type="entry name" value="HUPs"/>
    <property type="match status" value="1"/>
</dbReference>
<feature type="domain" description="DUF218" evidence="2">
    <location>
        <begin position="88"/>
        <end position="217"/>
    </location>
</feature>
<dbReference type="GO" id="GO:0043164">
    <property type="term" value="P:Gram-negative-bacterium-type cell wall biogenesis"/>
    <property type="evidence" value="ECO:0007669"/>
    <property type="project" value="TreeGrafter"/>
</dbReference>
<feature type="transmembrane region" description="Helical" evidence="1">
    <location>
        <begin position="55"/>
        <end position="76"/>
    </location>
</feature>
<protein>
    <submittedName>
        <fullName evidence="3">YdcF family protein</fullName>
    </submittedName>
</protein>
<keyword evidence="1" id="KW-0812">Transmembrane</keyword>
<feature type="transmembrane region" description="Helical" evidence="1">
    <location>
        <begin position="28"/>
        <end position="48"/>
    </location>
</feature>
<dbReference type="InterPro" id="IPR051599">
    <property type="entry name" value="Cell_Envelope_Assoc"/>
</dbReference>
<proteinExistence type="predicted"/>
<keyword evidence="1" id="KW-1133">Transmembrane helix</keyword>
<dbReference type="InterPro" id="IPR003848">
    <property type="entry name" value="DUF218"/>
</dbReference>
<evidence type="ECO:0000256" key="1">
    <source>
        <dbReference type="SAM" id="Phobius"/>
    </source>
</evidence>
<reference evidence="3 4" key="1">
    <citation type="submission" date="2018-08" db="EMBL/GenBank/DDBJ databases">
        <title>A genome reference for cultivated species of the human gut microbiota.</title>
        <authorList>
            <person name="Zou Y."/>
            <person name="Xue W."/>
            <person name="Luo G."/>
        </authorList>
    </citation>
    <scope>NUCLEOTIDE SEQUENCE [LARGE SCALE GENOMIC DNA]</scope>
    <source>
        <strain evidence="3 4">AF37-2AT</strain>
    </source>
</reference>
<dbReference type="InterPro" id="IPR014729">
    <property type="entry name" value="Rossmann-like_a/b/a_fold"/>
</dbReference>
<dbReference type="GO" id="GO:0005886">
    <property type="term" value="C:plasma membrane"/>
    <property type="evidence" value="ECO:0007669"/>
    <property type="project" value="TreeGrafter"/>
</dbReference>
<evidence type="ECO:0000313" key="3">
    <source>
        <dbReference type="EMBL" id="RGE89756.1"/>
    </source>
</evidence>
<keyword evidence="4" id="KW-1185">Reference proteome</keyword>
<dbReference type="GO" id="GO:0000270">
    <property type="term" value="P:peptidoglycan metabolic process"/>
    <property type="evidence" value="ECO:0007669"/>
    <property type="project" value="TreeGrafter"/>
</dbReference>
<accession>A0A3E3K4Z4</accession>
<dbReference type="Pfam" id="PF02698">
    <property type="entry name" value="DUF218"/>
    <property type="match status" value="1"/>
</dbReference>
<sequence>MPFVTAAVCLLYYLMICRYVGRWNSTFSRFWICCGLVSVCYGIAGGWFPTVMIQALSFAWILFWVVILAVWIRMAVFGHRQAAGNLEYLIVLGAKVDGTRITSSLKLRLDRAYTYATANPSVRIVVSGGQGRGEDIPEAKAMADYLVSRGMKRERIFLEDQSSTTEENLRFTAQMLPGLVTRRVGVVTNSFHIYRACLLGKQVGYKRLFSVPAGSEPVLYFNYVVREALAVLMLPLKRYIIRH</sequence>
<dbReference type="AlphaFoldDB" id="A0A3E3K4Z4"/>
<dbReference type="OrthoDB" id="9782395at2"/>
<gene>
    <name evidence="3" type="ORF">DW016_00285</name>
</gene>
<organism evidence="3 4">
    <name type="scientific">Sellimonas intestinalis</name>
    <dbReference type="NCBI Taxonomy" id="1653434"/>
    <lineage>
        <taxon>Bacteria</taxon>
        <taxon>Bacillati</taxon>
        <taxon>Bacillota</taxon>
        <taxon>Clostridia</taxon>
        <taxon>Lachnospirales</taxon>
        <taxon>Lachnospiraceae</taxon>
        <taxon>Sellimonas</taxon>
    </lineage>
</organism>
<dbReference type="EMBL" id="QVLX01000001">
    <property type="protein sequence ID" value="RGE89756.1"/>
    <property type="molecule type" value="Genomic_DNA"/>
</dbReference>
<dbReference type="PANTHER" id="PTHR30336">
    <property type="entry name" value="INNER MEMBRANE PROTEIN, PROBABLE PERMEASE"/>
    <property type="match status" value="1"/>
</dbReference>
<dbReference type="RefSeq" id="WP_024732819.1">
    <property type="nucleotide sequence ID" value="NZ_CALBAT010000008.1"/>
</dbReference>
<name>A0A3E3K4Z4_9FIRM</name>